<dbReference type="SUPFAM" id="SSF52317">
    <property type="entry name" value="Class I glutamine amidotransferase-like"/>
    <property type="match status" value="1"/>
</dbReference>
<dbReference type="RefSeq" id="WP_145260486.1">
    <property type="nucleotide sequence ID" value="NZ_CP036279.1"/>
</dbReference>
<proteinExistence type="predicted"/>
<accession>A0A518B8A0</accession>
<name>A0A518B8A0_9BACT</name>
<evidence type="ECO:0000256" key="1">
    <source>
        <dbReference type="SAM" id="Phobius"/>
    </source>
</evidence>
<evidence type="ECO:0000313" key="3">
    <source>
        <dbReference type="Proteomes" id="UP000317093"/>
    </source>
</evidence>
<keyword evidence="1" id="KW-0472">Membrane</keyword>
<dbReference type="AlphaFoldDB" id="A0A518B8A0"/>
<dbReference type="Gene3D" id="3.40.50.410">
    <property type="entry name" value="von Willebrand factor, type A domain"/>
    <property type="match status" value="1"/>
</dbReference>
<dbReference type="KEGG" id="knv:Pan216_40840"/>
<dbReference type="PANTHER" id="PTHR37947:SF1">
    <property type="entry name" value="BLL2462 PROTEIN"/>
    <property type="match status" value="1"/>
</dbReference>
<evidence type="ECO:0000313" key="2">
    <source>
        <dbReference type="EMBL" id="QDU63206.1"/>
    </source>
</evidence>
<protein>
    <recommendedName>
        <fullName evidence="4">VWFA domain-containing protein</fullName>
    </recommendedName>
</protein>
<organism evidence="2 3">
    <name type="scientific">Kolteria novifilia</name>
    <dbReference type="NCBI Taxonomy" id="2527975"/>
    <lineage>
        <taxon>Bacteria</taxon>
        <taxon>Pseudomonadati</taxon>
        <taxon>Planctomycetota</taxon>
        <taxon>Planctomycetia</taxon>
        <taxon>Kolteriales</taxon>
        <taxon>Kolteriaceae</taxon>
        <taxon>Kolteria</taxon>
    </lineage>
</organism>
<sequence>MTQDDIIFEFGRIQNPLDWFLVGCLIVGLCAAAWFFYRRDTRELSRPLRVILPLLRCATLVLLGWIFLDPRVRTETSLERPSRVVLLADTSLSMTIEDVDESSLAQRPSRADRLVAALSESSLLADLRRQHDVGLHTFGATLEPSSEFPRQREDDSAEPTTKVAWKDLLVPTSDATRLGDSLTELFRREITKPLAGVVVLSDGRNNAGGTIEPAIELAKQWKVPIASVPVGSEQAPINIRIAELRLPARAFRGDEIKVDAFVQGTGLEGQTLPVRFELASTAENAKPTVVDRRDVRLPEDGSPANVRFTYLPEETGNWRLTVRTDIDPREPRTDDNAASATLEVLSRKTKVLLLASGPSREYRFLRNLLYRDKTIELTVLLQSAMPGAAQEADEMLASFPSDRENLFGQDVIIALDPDWEAMGAGGRRVLEEWVSRQAGGLIVVAGLIHMPSVVRDRELADVRQLLPVVLKEVLTSNVLGSAVREPWPISPTSEGVQSPMIRLADDPEKDQELWKESPGVYWSYPTISVKAGATVLAEHANPELQSGSLIPAFFVHQFYGAGRVFFIGSGETWRVRSLSQDAYDHFWIQLVRQTSQGRLLRGTGRVSFLLDADRYRLGEPIEVRVHLLDSDYSPLALEQVPLSIVGPGGNVTEMSLKADPDHPGQYAGLFSPQGVGEHRLEILVPGSDEAASQRIEVVLPEREFADLRADRTLMASLASETGGRLYELQQLGAIPELFEDRTETVISTSPPRPLWDRVWVMLALALTLSLEWLLRKTNFLA</sequence>
<gene>
    <name evidence="2" type="ORF">Pan216_40840</name>
</gene>
<dbReference type="InterPro" id="IPR029062">
    <property type="entry name" value="Class_I_gatase-like"/>
</dbReference>
<dbReference type="InterPro" id="IPR017868">
    <property type="entry name" value="Filamin/ABP280_repeat-like"/>
</dbReference>
<keyword evidence="1" id="KW-1133">Transmembrane helix</keyword>
<feature type="transmembrane region" description="Helical" evidence="1">
    <location>
        <begin position="19"/>
        <end position="37"/>
    </location>
</feature>
<feature type="transmembrane region" description="Helical" evidence="1">
    <location>
        <begin position="49"/>
        <end position="68"/>
    </location>
</feature>
<dbReference type="PANTHER" id="PTHR37947">
    <property type="entry name" value="BLL2462 PROTEIN"/>
    <property type="match status" value="1"/>
</dbReference>
<dbReference type="Gene3D" id="3.40.50.880">
    <property type="match status" value="1"/>
</dbReference>
<dbReference type="EMBL" id="CP036279">
    <property type="protein sequence ID" value="QDU63206.1"/>
    <property type="molecule type" value="Genomic_DNA"/>
</dbReference>
<dbReference type="Proteomes" id="UP000317093">
    <property type="component" value="Chromosome"/>
</dbReference>
<keyword evidence="1" id="KW-0812">Transmembrane</keyword>
<reference evidence="2 3" key="1">
    <citation type="submission" date="2019-02" db="EMBL/GenBank/DDBJ databases">
        <title>Deep-cultivation of Planctomycetes and their phenomic and genomic characterization uncovers novel biology.</title>
        <authorList>
            <person name="Wiegand S."/>
            <person name="Jogler M."/>
            <person name="Boedeker C."/>
            <person name="Pinto D."/>
            <person name="Vollmers J."/>
            <person name="Rivas-Marin E."/>
            <person name="Kohn T."/>
            <person name="Peeters S.H."/>
            <person name="Heuer A."/>
            <person name="Rast P."/>
            <person name="Oberbeckmann S."/>
            <person name="Bunk B."/>
            <person name="Jeske O."/>
            <person name="Meyerdierks A."/>
            <person name="Storesund J.E."/>
            <person name="Kallscheuer N."/>
            <person name="Luecker S."/>
            <person name="Lage O.M."/>
            <person name="Pohl T."/>
            <person name="Merkel B.J."/>
            <person name="Hornburger P."/>
            <person name="Mueller R.-W."/>
            <person name="Bruemmer F."/>
            <person name="Labrenz M."/>
            <person name="Spormann A.M."/>
            <person name="Op den Camp H."/>
            <person name="Overmann J."/>
            <person name="Amann R."/>
            <person name="Jetten M.S.M."/>
            <person name="Mascher T."/>
            <person name="Medema M.H."/>
            <person name="Devos D.P."/>
            <person name="Kaster A.-K."/>
            <person name="Ovreas L."/>
            <person name="Rohde M."/>
            <person name="Galperin M.Y."/>
            <person name="Jogler C."/>
        </authorList>
    </citation>
    <scope>NUCLEOTIDE SEQUENCE [LARGE SCALE GENOMIC DNA]</scope>
    <source>
        <strain evidence="2 3">Pan216</strain>
    </source>
</reference>
<evidence type="ECO:0008006" key="4">
    <source>
        <dbReference type="Google" id="ProtNLM"/>
    </source>
</evidence>
<dbReference type="PROSITE" id="PS50194">
    <property type="entry name" value="FILAMIN_REPEAT"/>
    <property type="match status" value="1"/>
</dbReference>
<keyword evidence="3" id="KW-1185">Reference proteome</keyword>
<dbReference type="SUPFAM" id="SSF53300">
    <property type="entry name" value="vWA-like"/>
    <property type="match status" value="1"/>
</dbReference>
<dbReference type="OrthoDB" id="224647at2"/>
<dbReference type="InterPro" id="IPR036465">
    <property type="entry name" value="vWFA_dom_sf"/>
</dbReference>